<feature type="domain" description="FRG" evidence="1">
    <location>
        <begin position="21"/>
        <end position="129"/>
    </location>
</feature>
<sequence>MKYYSLDTIEKVFAFATKFVPENHMVFRGVINSEYELIPSVGRLPLLGDLSEELDRERALLKQFKMKSALRVQCQPSNDWEWLSLAQHYGLPTRLLDWSINPLIALYFATAHSPEELYGGKPLNNCAVYGLISHIHIDSSYHIDPLDLTQTLEFYGSSISERVVNQAGLFTVHHEPRKAFDTDKLHKFVIPGELKPQIQSKLGLLGINESTIYPGLDGIAKSLKTEFYNHTTQPLDLEKATEYMQSQLDGL</sequence>
<evidence type="ECO:0000313" key="3">
    <source>
        <dbReference type="Proteomes" id="UP000565719"/>
    </source>
</evidence>
<evidence type="ECO:0000313" key="2">
    <source>
        <dbReference type="EMBL" id="NOH71885.1"/>
    </source>
</evidence>
<dbReference type="Pfam" id="PF08867">
    <property type="entry name" value="FRG"/>
    <property type="match status" value="1"/>
</dbReference>
<name>A0A7Y4EDN3_9VIBR</name>
<comment type="caution">
    <text evidence="2">The sequence shown here is derived from an EMBL/GenBank/DDBJ whole genome shotgun (WGS) entry which is preliminary data.</text>
</comment>
<dbReference type="EMBL" id="VTXC01000027">
    <property type="protein sequence ID" value="NOH71885.1"/>
    <property type="molecule type" value="Genomic_DNA"/>
</dbReference>
<dbReference type="Proteomes" id="UP000565719">
    <property type="component" value="Unassembled WGS sequence"/>
</dbReference>
<evidence type="ECO:0000259" key="1">
    <source>
        <dbReference type="SMART" id="SM00901"/>
    </source>
</evidence>
<gene>
    <name evidence="2" type="ORF">F0225_11120</name>
</gene>
<proteinExistence type="predicted"/>
<accession>A0A7Y4EDN3</accession>
<protein>
    <submittedName>
        <fullName evidence="2">FRG domain-containing protein</fullName>
    </submittedName>
</protein>
<reference evidence="2 3" key="1">
    <citation type="submission" date="2019-09" db="EMBL/GenBank/DDBJ databases">
        <title>Draft genome sequencing and comparative genomics of hatchery-associated Vibrios.</title>
        <authorList>
            <person name="Kehlet-Delgado H."/>
            <person name="Mueller R.S."/>
        </authorList>
    </citation>
    <scope>NUCLEOTIDE SEQUENCE [LARGE SCALE GENOMIC DNA]</scope>
    <source>
        <strain evidence="2 3">99-46-Y</strain>
    </source>
</reference>
<organism evidence="2 3">
    <name type="scientific">Vibrio pectenicida</name>
    <dbReference type="NCBI Taxonomy" id="62763"/>
    <lineage>
        <taxon>Bacteria</taxon>
        <taxon>Pseudomonadati</taxon>
        <taxon>Pseudomonadota</taxon>
        <taxon>Gammaproteobacteria</taxon>
        <taxon>Vibrionales</taxon>
        <taxon>Vibrionaceae</taxon>
        <taxon>Vibrio</taxon>
    </lineage>
</organism>
<dbReference type="InterPro" id="IPR014966">
    <property type="entry name" value="FRG-dom"/>
</dbReference>
<dbReference type="SMART" id="SM00901">
    <property type="entry name" value="FRG"/>
    <property type="match status" value="1"/>
</dbReference>
<dbReference type="AlphaFoldDB" id="A0A7Y4EDN3"/>
<dbReference type="RefSeq" id="WP_171361143.1">
    <property type="nucleotide sequence ID" value="NZ_VTXC01000027.1"/>
</dbReference>